<sequence length="377" mass="40471">MDKRSFLRSAAAMLAAASLPLPALAAMPRPTRLLAGWRSTVDLPAPLSGAPGDYVGVIEIDWAGAAIRLQSALPVSSRGHGLLGLADGGYLALAYRHGLWVMRADAQGKRAALIDLATESARVSGGHIELAADGQHFFTSEIEPKSGQGWVSVRSIATLRKVAEWPTRGMDPHQIAIDAQGMLLIPNGGIRYTPEGRKDKLDDMDSSLVRLNPASGEVLGQWRLRDARLSMRHLAWNETPKGETLLGIAMQGEHAEPERRKEAPVLAVWNGKEISIPSQSPLGEGYTGDIMAGPGGGFILSAQLSGKALLWHPGEAARLTLIGEFFRAGALSGPDEEGGFLIAGEKGPARWHLREKAQMLAWPIPMSPDNHWKLLEA</sequence>
<name>A0ABX2IBF6_9RHOO</name>
<keyword evidence="3" id="KW-1185">Reference proteome</keyword>
<dbReference type="RefSeq" id="WP_170019829.1">
    <property type="nucleotide sequence ID" value="NZ_JABCSC020000001.1"/>
</dbReference>
<gene>
    <name evidence="2" type="ORF">HJ583_001270</name>
</gene>
<proteinExistence type="predicted"/>
<evidence type="ECO:0000313" key="2">
    <source>
        <dbReference type="EMBL" id="NSL53646.1"/>
    </source>
</evidence>
<accession>A0ABX2IBF6</accession>
<protein>
    <submittedName>
        <fullName evidence="2">DUF1513 domain-containing protein</fullName>
    </submittedName>
</protein>
<reference evidence="2 3" key="1">
    <citation type="submission" date="2020-06" db="EMBL/GenBank/DDBJ databases">
        <title>Draft genome of Uliginosibacterium sp. IMCC34675.</title>
        <authorList>
            <person name="Song J."/>
        </authorList>
    </citation>
    <scope>NUCLEOTIDE SEQUENCE [LARGE SCALE GENOMIC DNA]</scope>
    <source>
        <strain evidence="2 3">IMCC34675</strain>
    </source>
</reference>
<dbReference type="Proteomes" id="UP000778523">
    <property type="component" value="Unassembled WGS sequence"/>
</dbReference>
<feature type="signal peptide" evidence="1">
    <location>
        <begin position="1"/>
        <end position="25"/>
    </location>
</feature>
<comment type="caution">
    <text evidence="2">The sequence shown here is derived from an EMBL/GenBank/DDBJ whole genome shotgun (WGS) entry which is preliminary data.</text>
</comment>
<dbReference type="EMBL" id="JABCSC020000001">
    <property type="protein sequence ID" value="NSL53646.1"/>
    <property type="molecule type" value="Genomic_DNA"/>
</dbReference>
<dbReference type="Pfam" id="PF07433">
    <property type="entry name" value="DUF1513"/>
    <property type="match status" value="1"/>
</dbReference>
<dbReference type="SUPFAM" id="SSF50998">
    <property type="entry name" value="Quinoprotein alcohol dehydrogenase-like"/>
    <property type="match status" value="1"/>
</dbReference>
<organism evidence="2 3">
    <name type="scientific">Uliginosibacterium aquaticum</name>
    <dbReference type="NCBI Taxonomy" id="2731212"/>
    <lineage>
        <taxon>Bacteria</taxon>
        <taxon>Pseudomonadati</taxon>
        <taxon>Pseudomonadota</taxon>
        <taxon>Betaproteobacteria</taxon>
        <taxon>Rhodocyclales</taxon>
        <taxon>Zoogloeaceae</taxon>
        <taxon>Uliginosibacterium</taxon>
    </lineage>
</organism>
<dbReference type="InterPro" id="IPR011047">
    <property type="entry name" value="Quinoprotein_ADH-like_sf"/>
</dbReference>
<dbReference type="InterPro" id="IPR008311">
    <property type="entry name" value="UCP028101"/>
</dbReference>
<feature type="chain" id="PRO_5045461404" evidence="1">
    <location>
        <begin position="26"/>
        <end position="377"/>
    </location>
</feature>
<evidence type="ECO:0000313" key="3">
    <source>
        <dbReference type="Proteomes" id="UP000778523"/>
    </source>
</evidence>
<keyword evidence="1" id="KW-0732">Signal</keyword>
<evidence type="ECO:0000256" key="1">
    <source>
        <dbReference type="SAM" id="SignalP"/>
    </source>
</evidence>